<sequence>MPNYSKNDIILVQYPFSDLSSSKVRPAVVVSAPHVSQDILITPLTSKTGALLEGEFVLSEWAAAGLNVATAVKRGLYTVHKSLVVKVIGKLADADAELLEQSLRCWLGLS</sequence>
<evidence type="ECO:0008006" key="5">
    <source>
        <dbReference type="Google" id="ProtNLM"/>
    </source>
</evidence>
<accession>A0ABM7Z6B9</accession>
<evidence type="ECO:0000256" key="1">
    <source>
        <dbReference type="ARBA" id="ARBA00007521"/>
    </source>
</evidence>
<keyword evidence="4" id="KW-1185">Reference proteome</keyword>
<dbReference type="InterPro" id="IPR003477">
    <property type="entry name" value="PemK-like"/>
</dbReference>
<dbReference type="EMBL" id="AP025732">
    <property type="protein sequence ID" value="BDI18642.1"/>
    <property type="molecule type" value="Genomic_DNA"/>
</dbReference>
<keyword evidence="2" id="KW-1277">Toxin-antitoxin system</keyword>
<dbReference type="InterPro" id="IPR011067">
    <property type="entry name" value="Plasmid_toxin/cell-grow_inhib"/>
</dbReference>
<name>A0ABM7Z6B9_NOSCO</name>
<evidence type="ECO:0000313" key="4">
    <source>
        <dbReference type="Proteomes" id="UP001055453"/>
    </source>
</evidence>
<protein>
    <recommendedName>
        <fullName evidence="5">MazF family transcriptional regulator</fullName>
    </recommendedName>
</protein>
<dbReference type="SUPFAM" id="SSF50118">
    <property type="entry name" value="Cell growth inhibitor/plasmid maintenance toxic component"/>
    <property type="match status" value="1"/>
</dbReference>
<comment type="similarity">
    <text evidence="1">Belongs to the PemK/MazF family.</text>
</comment>
<proteinExistence type="inferred from homology"/>
<evidence type="ECO:0000313" key="3">
    <source>
        <dbReference type="EMBL" id="BDI18642.1"/>
    </source>
</evidence>
<organism evidence="3 4">
    <name type="scientific">Nostoc cf. commune SO-36</name>
    <dbReference type="NCBI Taxonomy" id="449208"/>
    <lineage>
        <taxon>Bacteria</taxon>
        <taxon>Bacillati</taxon>
        <taxon>Cyanobacteriota</taxon>
        <taxon>Cyanophyceae</taxon>
        <taxon>Nostocales</taxon>
        <taxon>Nostocaceae</taxon>
        <taxon>Nostoc</taxon>
    </lineage>
</organism>
<reference evidence="3" key="1">
    <citation type="submission" date="2022-04" db="EMBL/GenBank/DDBJ databases">
        <title>Complete genome sequence of a cyanobacterium, Nostoc sp. SO-36, isolated in Antarctica.</title>
        <authorList>
            <person name="Kanesaki Y."/>
            <person name="Effendi D."/>
            <person name="Sakamoto T."/>
            <person name="Ohtani S."/>
            <person name="Awai K."/>
        </authorList>
    </citation>
    <scope>NUCLEOTIDE SEQUENCE</scope>
    <source>
        <strain evidence="3">SO-36</strain>
    </source>
</reference>
<evidence type="ECO:0000256" key="2">
    <source>
        <dbReference type="ARBA" id="ARBA00022649"/>
    </source>
</evidence>
<dbReference type="RefSeq" id="WP_194046650.1">
    <property type="nucleotide sequence ID" value="NZ_AP025732.1"/>
</dbReference>
<dbReference type="Gene3D" id="2.30.30.110">
    <property type="match status" value="1"/>
</dbReference>
<gene>
    <name evidence="3" type="ORF">ANSO36C_44440</name>
</gene>
<dbReference type="Pfam" id="PF02452">
    <property type="entry name" value="PemK_toxin"/>
    <property type="match status" value="1"/>
</dbReference>
<dbReference type="Proteomes" id="UP001055453">
    <property type="component" value="Chromosome"/>
</dbReference>